<name>A0A2H5QTZ3_CITUN</name>
<dbReference type="PANTHER" id="PTHR33463:SF220">
    <property type="entry name" value="NB-ARC DOMAIN-CONTAINING PROTEIN"/>
    <property type="match status" value="1"/>
</dbReference>
<dbReference type="PANTHER" id="PTHR33463">
    <property type="entry name" value="NB-ARC DOMAIN-CONTAINING PROTEIN-RELATED"/>
    <property type="match status" value="1"/>
</dbReference>
<evidence type="ECO:0000313" key="5">
    <source>
        <dbReference type="Proteomes" id="UP000236630"/>
    </source>
</evidence>
<dbReference type="InterPro" id="IPR050905">
    <property type="entry name" value="Plant_NBS-LRR"/>
</dbReference>
<proteinExistence type="inferred from homology"/>
<keyword evidence="2" id="KW-0611">Plant defense</keyword>
<protein>
    <recommendedName>
        <fullName evidence="3">NB-ARC domain-containing protein</fullName>
    </recommendedName>
</protein>
<dbReference type="Pfam" id="PF00931">
    <property type="entry name" value="NB-ARC"/>
    <property type="match status" value="1"/>
</dbReference>
<dbReference type="GO" id="GO:0043531">
    <property type="term" value="F:ADP binding"/>
    <property type="evidence" value="ECO:0007669"/>
    <property type="project" value="InterPro"/>
</dbReference>
<keyword evidence="5" id="KW-1185">Reference proteome</keyword>
<sequence length="483" mass="55202">MVTKVVDMQNVRDQELDRLCLGGFCSKDLASGYDFRKKVAMLTEQVILLKNERGEIKEIAEMAPQDAAVELAVEQMNQYLIKLGDVPMIKKRRGELLACTVQGVSKTTLLKQVNNKFCSQQQQQQHHFDVVLWTVVSREPNLDKIQDAIGKRIALSAESWKDKSLQDKALDISNILSRKNFILNISSKVVFTTRFLDVCGSMEADENIEKVGNATLRCHSDIPEIVQTLARECWFATSTENNWLSHVLQKKNPMNGSMEENVFARSKFSYGSLPSYTIRSFLVFLFPEYYEVYKGELIDYWISEAFVIDFDEGSTIISDLLHACLLEKIACKIEEEGNILLHVGVFLIAAPKIEEWEEVKRISLMDNNITSLSTIPNCPCLLTLLLYIIKISMIIDGFFQFMPSLNVLNLGFFIFLTKLPSLTVIREFPEEMKALVNLRYLNLEYVTSKNDCLQLLHNFLNLQALKMLGCSNYNGEEEDRALY</sequence>
<dbReference type="InterPro" id="IPR027417">
    <property type="entry name" value="P-loop_NTPase"/>
</dbReference>
<dbReference type="Gene3D" id="3.40.50.300">
    <property type="entry name" value="P-loop containing nucleotide triphosphate hydrolases"/>
    <property type="match status" value="1"/>
</dbReference>
<evidence type="ECO:0000256" key="1">
    <source>
        <dbReference type="ARBA" id="ARBA00008894"/>
    </source>
</evidence>
<dbReference type="SUPFAM" id="SSF52540">
    <property type="entry name" value="P-loop containing nucleoside triphosphate hydrolases"/>
    <property type="match status" value="1"/>
</dbReference>
<dbReference type="SUPFAM" id="SSF52058">
    <property type="entry name" value="L domain-like"/>
    <property type="match status" value="1"/>
</dbReference>
<dbReference type="EMBL" id="BDQV01000814">
    <property type="protein sequence ID" value="GAY68088.1"/>
    <property type="molecule type" value="Genomic_DNA"/>
</dbReference>
<dbReference type="InterPro" id="IPR002182">
    <property type="entry name" value="NB-ARC"/>
</dbReference>
<feature type="domain" description="NB-ARC" evidence="3">
    <location>
        <begin position="102"/>
        <end position="183"/>
    </location>
</feature>
<accession>A0A2H5QTZ3</accession>
<gene>
    <name evidence="4" type="ORF">CUMW_261440</name>
</gene>
<dbReference type="AlphaFoldDB" id="A0A2H5QTZ3"/>
<dbReference type="Gene3D" id="3.80.10.10">
    <property type="entry name" value="Ribonuclease Inhibitor"/>
    <property type="match status" value="1"/>
</dbReference>
<dbReference type="InterPro" id="IPR032675">
    <property type="entry name" value="LRR_dom_sf"/>
</dbReference>
<organism evidence="4 5">
    <name type="scientific">Citrus unshiu</name>
    <name type="common">Satsuma mandarin</name>
    <name type="synonym">Citrus nobilis var. unshiu</name>
    <dbReference type="NCBI Taxonomy" id="55188"/>
    <lineage>
        <taxon>Eukaryota</taxon>
        <taxon>Viridiplantae</taxon>
        <taxon>Streptophyta</taxon>
        <taxon>Embryophyta</taxon>
        <taxon>Tracheophyta</taxon>
        <taxon>Spermatophyta</taxon>
        <taxon>Magnoliopsida</taxon>
        <taxon>eudicotyledons</taxon>
        <taxon>Gunneridae</taxon>
        <taxon>Pentapetalae</taxon>
        <taxon>rosids</taxon>
        <taxon>malvids</taxon>
        <taxon>Sapindales</taxon>
        <taxon>Rutaceae</taxon>
        <taxon>Aurantioideae</taxon>
        <taxon>Citrus</taxon>
    </lineage>
</organism>
<comment type="caution">
    <text evidence="4">The sequence shown here is derived from an EMBL/GenBank/DDBJ whole genome shotgun (WGS) entry which is preliminary data.</text>
</comment>
<dbReference type="Proteomes" id="UP000236630">
    <property type="component" value="Unassembled WGS sequence"/>
</dbReference>
<evidence type="ECO:0000256" key="2">
    <source>
        <dbReference type="ARBA" id="ARBA00022821"/>
    </source>
</evidence>
<dbReference type="STRING" id="55188.A0A2H5QTZ3"/>
<comment type="similarity">
    <text evidence="1">Belongs to the disease resistance NB-LRR family.</text>
</comment>
<reference evidence="4 5" key="1">
    <citation type="journal article" date="2017" name="Front. Genet.">
        <title>Draft sequencing of the heterozygous diploid genome of Satsuma (Citrus unshiu Marc.) using a hybrid assembly approach.</title>
        <authorList>
            <person name="Shimizu T."/>
            <person name="Tanizawa Y."/>
            <person name="Mochizuki T."/>
            <person name="Nagasaki H."/>
            <person name="Yoshioka T."/>
            <person name="Toyoda A."/>
            <person name="Fujiyama A."/>
            <person name="Kaminuma E."/>
            <person name="Nakamura Y."/>
        </authorList>
    </citation>
    <scope>NUCLEOTIDE SEQUENCE [LARGE SCALE GENOMIC DNA]</scope>
    <source>
        <strain evidence="5">cv. Miyagawa wase</strain>
    </source>
</reference>
<evidence type="ECO:0000313" key="4">
    <source>
        <dbReference type="EMBL" id="GAY68088.1"/>
    </source>
</evidence>
<evidence type="ECO:0000259" key="3">
    <source>
        <dbReference type="Pfam" id="PF00931"/>
    </source>
</evidence>